<dbReference type="Pfam" id="PF07093">
    <property type="entry name" value="SGT1"/>
    <property type="match status" value="1"/>
</dbReference>
<dbReference type="Proteomes" id="UP000000599">
    <property type="component" value="Chromosome F"/>
</dbReference>
<reference evidence="2 3" key="1">
    <citation type="journal article" date="2004" name="Nature">
        <title>Genome evolution in yeasts.</title>
        <authorList>
            <consortium name="Genolevures"/>
            <person name="Dujon B."/>
            <person name="Sherman D."/>
            <person name="Fischer G."/>
            <person name="Durrens P."/>
            <person name="Casaregola S."/>
            <person name="Lafontaine I."/>
            <person name="de Montigny J."/>
            <person name="Marck C."/>
            <person name="Neuveglise C."/>
            <person name="Talla E."/>
            <person name="Goffard N."/>
            <person name="Frangeul L."/>
            <person name="Aigle M."/>
            <person name="Anthouard V."/>
            <person name="Babour A."/>
            <person name="Barbe V."/>
            <person name="Barnay S."/>
            <person name="Blanchin S."/>
            <person name="Beckerich J.M."/>
            <person name="Beyne E."/>
            <person name="Bleykasten C."/>
            <person name="Boisrame A."/>
            <person name="Boyer J."/>
            <person name="Cattolico L."/>
            <person name="Confanioleri F."/>
            <person name="de Daruvar A."/>
            <person name="Despons L."/>
            <person name="Fabre E."/>
            <person name="Fairhead C."/>
            <person name="Ferry-Dumazet H."/>
            <person name="Groppi A."/>
            <person name="Hantraye F."/>
            <person name="Hennequin C."/>
            <person name="Jauniaux N."/>
            <person name="Joyet P."/>
            <person name="Kachouri R."/>
            <person name="Kerrest A."/>
            <person name="Koszul R."/>
            <person name="Lemaire M."/>
            <person name="Lesur I."/>
            <person name="Ma L."/>
            <person name="Muller H."/>
            <person name="Nicaud J.M."/>
            <person name="Nikolski M."/>
            <person name="Oztas S."/>
            <person name="Ozier-Kalogeropoulos O."/>
            <person name="Pellenz S."/>
            <person name="Potier S."/>
            <person name="Richard G.F."/>
            <person name="Straub M.L."/>
            <person name="Suleau A."/>
            <person name="Swennene D."/>
            <person name="Tekaia F."/>
            <person name="Wesolowski-Louvel M."/>
            <person name="Westhof E."/>
            <person name="Wirth B."/>
            <person name="Zeniou-Meyer M."/>
            <person name="Zivanovic I."/>
            <person name="Bolotin-Fukuhara M."/>
            <person name="Thierry A."/>
            <person name="Bouchier C."/>
            <person name="Caudron B."/>
            <person name="Scarpelli C."/>
            <person name="Gaillardin C."/>
            <person name="Weissenbach J."/>
            <person name="Wincker P."/>
            <person name="Souciet J.L."/>
        </authorList>
    </citation>
    <scope>NUCLEOTIDE SEQUENCE [LARGE SCALE GENOMIC DNA]</scope>
    <source>
        <strain evidence="3">ATCC 36239 / CBS 767 / BCRC 21394 / JCM 1990 / NBRC 0083 / IGC 2968</strain>
    </source>
</reference>
<feature type="compositionally biased region" description="Acidic residues" evidence="1">
    <location>
        <begin position="460"/>
        <end position="484"/>
    </location>
</feature>
<dbReference type="PANTHER" id="PTHR13060:SF0">
    <property type="entry name" value="PROTEIN ECDYSONELESS HOMOLOG"/>
    <property type="match status" value="1"/>
</dbReference>
<dbReference type="GO" id="GO:0005634">
    <property type="term" value="C:nucleus"/>
    <property type="evidence" value="ECO:0007669"/>
    <property type="project" value="TreeGrafter"/>
</dbReference>
<accession>Q6BM31</accession>
<dbReference type="PANTHER" id="PTHR13060">
    <property type="entry name" value="SGT1 PROTEIN HSGT1 SUPPRESSOR OF GCR2"/>
    <property type="match status" value="1"/>
</dbReference>
<feature type="region of interest" description="Disordered" evidence="1">
    <location>
        <begin position="375"/>
        <end position="402"/>
    </location>
</feature>
<dbReference type="VEuPathDB" id="FungiDB:DEHA2F08690g"/>
<dbReference type="STRING" id="284592.Q6BM31"/>
<dbReference type="RefSeq" id="XP_460740.2">
    <property type="nucleotide sequence ID" value="XM_460740.1"/>
</dbReference>
<feature type="compositionally biased region" description="Basic and acidic residues" evidence="1">
    <location>
        <begin position="387"/>
        <end position="402"/>
    </location>
</feature>
<organism evidence="2 3">
    <name type="scientific">Debaryomyces hansenii (strain ATCC 36239 / CBS 767 / BCRC 21394 / JCM 1990 / NBRC 0083 / IGC 2968)</name>
    <name type="common">Yeast</name>
    <name type="synonym">Torulaspora hansenii</name>
    <dbReference type="NCBI Taxonomy" id="284592"/>
    <lineage>
        <taxon>Eukaryota</taxon>
        <taxon>Fungi</taxon>
        <taxon>Dikarya</taxon>
        <taxon>Ascomycota</taxon>
        <taxon>Saccharomycotina</taxon>
        <taxon>Pichiomycetes</taxon>
        <taxon>Debaryomycetaceae</taxon>
        <taxon>Debaryomyces</taxon>
    </lineage>
</organism>
<name>Q6BM31_DEBHA</name>
<dbReference type="AlphaFoldDB" id="Q6BM31"/>
<dbReference type="HOGENOM" id="CLU_033248_0_0_1"/>
<evidence type="ECO:0000256" key="1">
    <source>
        <dbReference type="SAM" id="MobiDB-lite"/>
    </source>
</evidence>
<protein>
    <submittedName>
        <fullName evidence="2">DEHA2F08690p</fullName>
    </submittedName>
</protein>
<dbReference type="OMA" id="YGELNYH"/>
<evidence type="ECO:0000313" key="2">
    <source>
        <dbReference type="EMBL" id="CAG89080.2"/>
    </source>
</evidence>
<feature type="region of interest" description="Disordered" evidence="1">
    <location>
        <begin position="449"/>
        <end position="484"/>
    </location>
</feature>
<evidence type="ECO:0000313" key="3">
    <source>
        <dbReference type="Proteomes" id="UP000000599"/>
    </source>
</evidence>
<dbReference type="GeneID" id="2903755"/>
<sequence>MTSLDPSYIWDSYNLDELNNQLIFEKETLSFTLLNVNFDEIEKIHAHLKEFLDPFVEYYPWFHSPPVFQQYKHKQISYIYGEFIYQECLNDEWLLTNLLWEFSTFYPDLYIHLWDSSDFEFILVESSDLIPTWLEPNNSLNRAWINDKTVLIINPNQELNNLTLEEALEELLDGNFRKYPAVADHLKDKLSKINESFLIDTIYDLETSLPSQVIQIFADKPYLISQSINEFVKESLSPSQNLKSIQNDSFIPTKIGIPFLSLNLMKFKQLELQTTNASDYDFGLLVSKILTIGVDNIMRSSDCLPRQASKRSNLSRSVIQDILIECGRLADRVPENTEIFQQFENMNEADVSSDFNESALIDRFNEFFKDTTAGLDGIDNASSNEETADRGQDEPENSKINDIEIDEDDFFEFFLKDALKLSDKDIDGFRNTDLPTNTKRKFKDFKEYSNDSDYQTDTSTEYDDGEENDEIDAEYGDEDGDVDDEEEKYIKQFLQKLNGNNNIDGLTNLFKSINTDIGPGSVLLQQVISQQQNKRKE</sequence>
<gene>
    <name evidence="2" type="ordered locus">DEHA2F08690g</name>
</gene>
<dbReference type="eggNOG" id="KOG2406">
    <property type="taxonomic scope" value="Eukaryota"/>
</dbReference>
<dbReference type="EMBL" id="CR382138">
    <property type="protein sequence ID" value="CAG89080.2"/>
    <property type="molecule type" value="Genomic_DNA"/>
</dbReference>
<dbReference type="InParanoid" id="Q6BM31"/>
<dbReference type="KEGG" id="dha:DEHA2F08690g"/>
<dbReference type="InterPro" id="IPR010770">
    <property type="entry name" value="Ecd"/>
</dbReference>
<keyword evidence="3" id="KW-1185">Reference proteome</keyword>
<proteinExistence type="predicted"/>
<dbReference type="OrthoDB" id="27237at2759"/>